<evidence type="ECO:0000256" key="1">
    <source>
        <dbReference type="ARBA" id="ARBA00023157"/>
    </source>
</evidence>
<feature type="region of interest" description="Disordered" evidence="2">
    <location>
        <begin position="327"/>
        <end position="357"/>
    </location>
</feature>
<reference evidence="7" key="1">
    <citation type="submission" date="2021-01" db="EMBL/GenBank/DDBJ databases">
        <authorList>
            <person name="Corre E."/>
            <person name="Pelletier E."/>
            <person name="Niang G."/>
            <person name="Scheremetjew M."/>
            <person name="Finn R."/>
            <person name="Kale V."/>
            <person name="Holt S."/>
            <person name="Cochrane G."/>
            <person name="Meng A."/>
            <person name="Brown T."/>
            <person name="Cohen L."/>
        </authorList>
    </citation>
    <scope>NUCLEOTIDE SEQUENCE</scope>
    <source>
        <strain evidence="7">NY070348D</strain>
    </source>
</reference>
<dbReference type="SUPFAM" id="SSF54236">
    <property type="entry name" value="Ubiquitin-like"/>
    <property type="match status" value="1"/>
</dbReference>
<name>A0A7S2WTM3_9STRA</name>
<dbReference type="InterPro" id="IPR036339">
    <property type="entry name" value="PUB-like_dom_sf"/>
</dbReference>
<dbReference type="Gene3D" id="3.40.30.10">
    <property type="entry name" value="Glutaredoxin"/>
    <property type="match status" value="1"/>
</dbReference>
<evidence type="ECO:0000259" key="3">
    <source>
        <dbReference type="PROSITE" id="PS50053"/>
    </source>
</evidence>
<evidence type="ECO:0000313" key="7">
    <source>
        <dbReference type="EMBL" id="CAD9705446.1"/>
    </source>
</evidence>
<feature type="region of interest" description="Disordered" evidence="2">
    <location>
        <begin position="593"/>
        <end position="645"/>
    </location>
</feature>
<dbReference type="InterPro" id="IPR013766">
    <property type="entry name" value="Thioredoxin_domain"/>
</dbReference>
<dbReference type="PROSITE" id="PS51352">
    <property type="entry name" value="THIOREDOXIN_2"/>
    <property type="match status" value="1"/>
</dbReference>
<dbReference type="EMBL" id="HBHK01025888">
    <property type="protein sequence ID" value="CAD9705446.1"/>
    <property type="molecule type" value="Transcribed_RNA"/>
</dbReference>
<keyword evidence="1" id="KW-1015">Disulfide bond</keyword>
<evidence type="ECO:0008006" key="8">
    <source>
        <dbReference type="Google" id="ProtNLM"/>
    </source>
</evidence>
<proteinExistence type="predicted"/>
<feature type="region of interest" description="Disordered" evidence="2">
    <location>
        <begin position="471"/>
        <end position="491"/>
    </location>
</feature>
<dbReference type="SUPFAM" id="SSF52833">
    <property type="entry name" value="Thioredoxin-like"/>
    <property type="match status" value="1"/>
</dbReference>
<dbReference type="PANTHER" id="PTHR46115">
    <property type="entry name" value="THIOREDOXIN-LIKE PROTEIN 1"/>
    <property type="match status" value="1"/>
</dbReference>
<evidence type="ECO:0000259" key="4">
    <source>
        <dbReference type="PROSITE" id="PS51352"/>
    </source>
</evidence>
<dbReference type="PROSITE" id="PS50053">
    <property type="entry name" value="UBIQUITIN_2"/>
    <property type="match status" value="1"/>
</dbReference>
<feature type="compositionally biased region" description="Low complexity" evidence="2">
    <location>
        <begin position="611"/>
        <end position="630"/>
    </location>
</feature>
<gene>
    <name evidence="5" type="ORF">QSP1433_LOCUS16256</name>
    <name evidence="6" type="ORF">QSP1433_LOCUS16257</name>
    <name evidence="7" type="ORF">QSP1433_LOCUS16259</name>
</gene>
<dbReference type="SMART" id="SM00580">
    <property type="entry name" value="PUG"/>
    <property type="match status" value="1"/>
</dbReference>
<evidence type="ECO:0000313" key="5">
    <source>
        <dbReference type="EMBL" id="CAD9705440.1"/>
    </source>
</evidence>
<dbReference type="InterPro" id="IPR018997">
    <property type="entry name" value="PUB_domain"/>
</dbReference>
<organism evidence="7">
    <name type="scientific">Mucochytrium quahogii</name>
    <dbReference type="NCBI Taxonomy" id="96639"/>
    <lineage>
        <taxon>Eukaryota</taxon>
        <taxon>Sar</taxon>
        <taxon>Stramenopiles</taxon>
        <taxon>Bigyra</taxon>
        <taxon>Labyrinthulomycetes</taxon>
        <taxon>Thraustochytrida</taxon>
        <taxon>Thraustochytriidae</taxon>
        <taxon>Mucochytrium</taxon>
    </lineage>
</organism>
<dbReference type="InterPro" id="IPR029071">
    <property type="entry name" value="Ubiquitin-like_domsf"/>
</dbReference>
<sequence length="645" mass="69007">MPGFDQVIAEIESLERTLSGGGRVIADDIDAVAAKLEPFLKRAEGFYGDEMKAKVNMAKARVDALRDGRVLDQGKASGKSGVPFPKPAEVIHVKGNVALKNLLDNTVNTLIVIDWFAPWCGPCVGIAPFYKELAPKYPAVKFVSIDTEDPLNKLEQIGMLYQIRAFPTFTFHINGSEVERFSGANPQKLEEKVTQHMRKAEDYQIAAAIDASMSVSGAKSQAPPPAPVDDTAKLEIESAEKADPEPSTGTTLEIKIKRITGECITVKVDSDASIQHLRRKTAKSLDASLAATRLIFKGKILKDGSTLASYGINTEGLTVHVAISKGGGKKAAPSAQPTPVAAPRAGSAPSNIPPPATPQVAELRKKLEALEARNPRQAAKDAIQVMQLYVRNIVSHPGEVKYMSIRTGNAKFASKVGSCDGGMDCMKAIGFEVQNRDGEIYLVLNSSVSQETMKLYKEELAGMGDRLGALGTTRDPPAQTRTANPAPGLSGTNPFAAMFQGGSNLGDLMQGAPNMGNMGGFPMDMASVQQMQQEMANNPMHQQMMQRLMSNPELMNSLMSSMASGQDPLMAMMSNPQFSQLIAESMGSGFGSGMPAPAWGNSPAANPFSVPPSTTTPSNPNSTQNQNQNTQDDDDLDDLDDIYAD</sequence>
<protein>
    <recommendedName>
        <fullName evidence="8">Thioredoxin domain-containing protein</fullName>
    </recommendedName>
</protein>
<evidence type="ECO:0000256" key="2">
    <source>
        <dbReference type="SAM" id="MobiDB-lite"/>
    </source>
</evidence>
<evidence type="ECO:0000313" key="6">
    <source>
        <dbReference type="EMBL" id="CAD9705442.1"/>
    </source>
</evidence>
<dbReference type="Gene3D" id="1.20.58.2190">
    <property type="match status" value="1"/>
</dbReference>
<dbReference type="EMBL" id="HBHK01025885">
    <property type="protein sequence ID" value="CAD9705440.1"/>
    <property type="molecule type" value="Transcribed_RNA"/>
</dbReference>
<dbReference type="Gene3D" id="3.10.20.90">
    <property type="entry name" value="Phosphatidylinositol 3-kinase Catalytic Subunit, Chain A, domain 1"/>
    <property type="match status" value="1"/>
</dbReference>
<dbReference type="Pfam" id="PF00240">
    <property type="entry name" value="ubiquitin"/>
    <property type="match status" value="1"/>
</dbReference>
<dbReference type="SUPFAM" id="SSF143503">
    <property type="entry name" value="PUG domain-like"/>
    <property type="match status" value="1"/>
</dbReference>
<dbReference type="EMBL" id="HBHK01025886">
    <property type="protein sequence ID" value="CAD9705442.1"/>
    <property type="molecule type" value="Transcribed_RNA"/>
</dbReference>
<dbReference type="CDD" id="cd09212">
    <property type="entry name" value="PUB"/>
    <property type="match status" value="1"/>
</dbReference>
<dbReference type="CDD" id="cd02947">
    <property type="entry name" value="TRX_family"/>
    <property type="match status" value="1"/>
</dbReference>
<feature type="domain" description="Thioredoxin" evidence="4">
    <location>
        <begin position="78"/>
        <end position="198"/>
    </location>
</feature>
<dbReference type="SMART" id="SM00213">
    <property type="entry name" value="UBQ"/>
    <property type="match status" value="1"/>
</dbReference>
<dbReference type="AlphaFoldDB" id="A0A7S2WTM3"/>
<feature type="compositionally biased region" description="Acidic residues" evidence="2">
    <location>
        <begin position="631"/>
        <end position="645"/>
    </location>
</feature>
<accession>A0A7S2WTM3</accession>
<dbReference type="Pfam" id="PF00085">
    <property type="entry name" value="Thioredoxin"/>
    <property type="match status" value="1"/>
</dbReference>
<dbReference type="InterPro" id="IPR000626">
    <property type="entry name" value="Ubiquitin-like_dom"/>
</dbReference>
<dbReference type="InterPro" id="IPR036249">
    <property type="entry name" value="Thioredoxin-like_sf"/>
</dbReference>
<dbReference type="Pfam" id="PF09409">
    <property type="entry name" value="PUB"/>
    <property type="match status" value="1"/>
</dbReference>
<feature type="domain" description="Ubiquitin-like" evidence="3">
    <location>
        <begin position="252"/>
        <end position="327"/>
    </location>
</feature>